<organism evidence="3">
    <name type="scientific">uncultured bacterium EIL27G07</name>
    <dbReference type="NCBI Taxonomy" id="1768202"/>
    <lineage>
        <taxon>Bacteria</taxon>
        <taxon>environmental samples</taxon>
    </lineage>
</organism>
<evidence type="ECO:0000259" key="2">
    <source>
        <dbReference type="PROSITE" id="PS50943"/>
    </source>
</evidence>
<accession>A0A0U2P211</accession>
<evidence type="ECO:0000256" key="1">
    <source>
        <dbReference type="ARBA" id="ARBA00023125"/>
    </source>
</evidence>
<reference evidence="3" key="1">
    <citation type="journal article" date="2016" name="ISME J.">
        <title>Functional metagenomic screen reveals new and diverse microbial rhodopsins.</title>
        <authorList>
            <person name="Pushkarev A."/>
            <person name="Beja O."/>
        </authorList>
    </citation>
    <scope>NUCLEOTIDE SEQUENCE</scope>
</reference>
<dbReference type="InterPro" id="IPR010982">
    <property type="entry name" value="Lambda_DNA-bd_dom_sf"/>
</dbReference>
<dbReference type="AlphaFoldDB" id="A0A0U2P211"/>
<dbReference type="Pfam" id="PF01381">
    <property type="entry name" value="HTH_3"/>
    <property type="match status" value="1"/>
</dbReference>
<name>A0A0U2P211_9BACT</name>
<dbReference type="Gene3D" id="1.10.260.40">
    <property type="entry name" value="lambda repressor-like DNA-binding domains"/>
    <property type="match status" value="1"/>
</dbReference>
<dbReference type="SUPFAM" id="SSF47413">
    <property type="entry name" value="lambda repressor-like DNA-binding domains"/>
    <property type="match status" value="1"/>
</dbReference>
<dbReference type="GO" id="GO:0003677">
    <property type="term" value="F:DNA binding"/>
    <property type="evidence" value="ECO:0007669"/>
    <property type="project" value="UniProtKB-KW"/>
</dbReference>
<dbReference type="InterPro" id="IPR001387">
    <property type="entry name" value="Cro/C1-type_HTH"/>
</dbReference>
<proteinExistence type="predicted"/>
<protein>
    <submittedName>
        <fullName evidence="3">Putative transcriptional regulator</fullName>
    </submittedName>
</protein>
<dbReference type="PANTHER" id="PTHR46558">
    <property type="entry name" value="TRACRIPTIONAL REGULATORY PROTEIN-RELATED-RELATED"/>
    <property type="match status" value="1"/>
</dbReference>
<sequence>MGKNHKDLKVLLTLKRKEAGITQAVLAEAVQVSRKSINAIENGVYIPSTVLSLKIATILNCKVEDLFKLHEGTFPLMINQSKYEQ</sequence>
<dbReference type="PROSITE" id="PS50943">
    <property type="entry name" value="HTH_CROC1"/>
    <property type="match status" value="1"/>
</dbReference>
<dbReference type="EMBL" id="KT201090">
    <property type="protein sequence ID" value="ALS56198.1"/>
    <property type="molecule type" value="Genomic_DNA"/>
</dbReference>
<dbReference type="SMART" id="SM00530">
    <property type="entry name" value="HTH_XRE"/>
    <property type="match status" value="1"/>
</dbReference>
<keyword evidence="1" id="KW-0238">DNA-binding</keyword>
<feature type="domain" description="HTH cro/C1-type" evidence="2">
    <location>
        <begin position="12"/>
        <end position="66"/>
    </location>
</feature>
<evidence type="ECO:0000313" key="3">
    <source>
        <dbReference type="EMBL" id="ALS56198.1"/>
    </source>
</evidence>
<dbReference type="CDD" id="cd00093">
    <property type="entry name" value="HTH_XRE"/>
    <property type="match status" value="1"/>
</dbReference>
<dbReference type="PANTHER" id="PTHR46558:SF9">
    <property type="entry name" value="TRANSCRIPTIONAL REGULATOR, PBSX FAMILY"/>
    <property type="match status" value="1"/>
</dbReference>